<keyword evidence="8 17" id="KW-0521">NADP</keyword>
<dbReference type="InterPro" id="IPR030677">
    <property type="entry name" value="Nnr"/>
</dbReference>
<feature type="binding site" evidence="17">
    <location>
        <begin position="426"/>
        <end position="430"/>
    </location>
    <ligand>
        <name>AMP</name>
        <dbReference type="ChEBI" id="CHEBI:456215"/>
    </ligand>
</feature>
<comment type="catalytic activity">
    <reaction evidence="15 17 19">
        <text>(6S)-NADHX + ADP = AMP + phosphate + NADH + H(+)</text>
        <dbReference type="Rhea" id="RHEA:32223"/>
        <dbReference type="ChEBI" id="CHEBI:15378"/>
        <dbReference type="ChEBI" id="CHEBI:43474"/>
        <dbReference type="ChEBI" id="CHEBI:57945"/>
        <dbReference type="ChEBI" id="CHEBI:64074"/>
        <dbReference type="ChEBI" id="CHEBI:456215"/>
        <dbReference type="ChEBI" id="CHEBI:456216"/>
        <dbReference type="EC" id="4.2.1.136"/>
    </reaction>
</comment>
<evidence type="ECO:0000256" key="4">
    <source>
        <dbReference type="ARBA" id="ARBA00009524"/>
    </source>
</evidence>
<comment type="similarity">
    <text evidence="3 19">In the N-terminal section; belongs to the NnrE/AIBP family.</text>
</comment>
<comment type="function">
    <text evidence="14 19">Bifunctional enzyme that catalyzes the epimerization of the S- and R-forms of NAD(P)HX and the dehydration of the S-form of NAD(P)HX at the expense of ADP, which is converted to AMP. This allows the repair of both epimers of NAD(P)HX, a damaged form of NAD(P)H that is a result of enzymatic or heat-dependent hydration.</text>
</comment>
<feature type="binding site" evidence="17">
    <location>
        <position position="388"/>
    </location>
    <ligand>
        <name>(6S)-NADPHX</name>
        <dbReference type="ChEBI" id="CHEBI:64076"/>
    </ligand>
</feature>
<comment type="similarity">
    <text evidence="4 19">In the C-terminal section; belongs to the NnrD/CARKD family.</text>
</comment>
<dbReference type="SUPFAM" id="SSF53613">
    <property type="entry name" value="Ribokinase-like"/>
    <property type="match status" value="1"/>
</dbReference>
<evidence type="ECO:0000256" key="7">
    <source>
        <dbReference type="ARBA" id="ARBA00022840"/>
    </source>
</evidence>
<dbReference type="PIRSF" id="PIRSF017184">
    <property type="entry name" value="Nnr"/>
    <property type="match status" value="1"/>
</dbReference>
<dbReference type="InterPro" id="IPR017953">
    <property type="entry name" value="Carbohydrate_kinase_pred_CS"/>
</dbReference>
<dbReference type="GO" id="GO:0052855">
    <property type="term" value="F:ADP-dependent NAD(P)H-hydrate dehydratase activity"/>
    <property type="evidence" value="ECO:0007669"/>
    <property type="project" value="UniProtKB-UniRule"/>
</dbReference>
<dbReference type="InterPro" id="IPR004443">
    <property type="entry name" value="YjeF_N_dom"/>
</dbReference>
<evidence type="ECO:0000256" key="18">
    <source>
        <dbReference type="HAMAP-Rule" id="MF_01966"/>
    </source>
</evidence>
<evidence type="ECO:0000256" key="13">
    <source>
        <dbReference type="ARBA" id="ARBA00023268"/>
    </source>
</evidence>
<keyword evidence="23" id="KW-1185">Reference proteome</keyword>
<dbReference type="GO" id="GO:0046496">
    <property type="term" value="P:nicotinamide nucleotide metabolic process"/>
    <property type="evidence" value="ECO:0007669"/>
    <property type="project" value="UniProtKB-UniRule"/>
</dbReference>
<dbReference type="HOGENOM" id="CLU_024853_4_1_0"/>
<dbReference type="GO" id="GO:0052856">
    <property type="term" value="F:NAD(P)HX epimerase activity"/>
    <property type="evidence" value="ECO:0007669"/>
    <property type="project" value="UniProtKB-UniRule"/>
</dbReference>
<evidence type="ECO:0000256" key="12">
    <source>
        <dbReference type="ARBA" id="ARBA00023239"/>
    </source>
</evidence>
<comment type="function">
    <text evidence="17">Catalyzes the dehydration of the S-form of NAD(P)HX at the expense of ADP, which is converted to AMP. Together with NAD(P)HX epimerase, which catalyzes the epimerization of the S- and R-forms, the enzyme allows the repair of both epimers of NAD(P)HX, a damaged form of NAD(P)H that is a result of enzymatic or heat-dependent hydration.</text>
</comment>
<dbReference type="PANTHER" id="PTHR12592">
    <property type="entry name" value="ATP-DEPENDENT (S)-NAD(P)H-HYDRATE DEHYDRATASE FAMILY MEMBER"/>
    <property type="match status" value="1"/>
</dbReference>
<feature type="binding site" evidence="18">
    <location>
        <position position="146"/>
    </location>
    <ligand>
        <name>(6S)-NADPHX</name>
        <dbReference type="ChEBI" id="CHEBI:64076"/>
    </ligand>
</feature>
<comment type="subunit">
    <text evidence="17">Homotetramer.</text>
</comment>
<evidence type="ECO:0000259" key="21">
    <source>
        <dbReference type="PROSITE" id="PS51385"/>
    </source>
</evidence>
<evidence type="ECO:0000256" key="9">
    <source>
        <dbReference type="ARBA" id="ARBA00022958"/>
    </source>
</evidence>
<comment type="cofactor">
    <cofactor evidence="17">
        <name>Mg(2+)</name>
        <dbReference type="ChEBI" id="CHEBI:18420"/>
    </cofactor>
</comment>
<dbReference type="OrthoDB" id="9806925at2"/>
<dbReference type="EMBL" id="FP929003">
    <property type="protein sequence ID" value="CBK43787.1"/>
    <property type="molecule type" value="Genomic_DNA"/>
</dbReference>
<feature type="binding site" evidence="18">
    <location>
        <position position="167"/>
    </location>
    <ligand>
        <name>K(+)</name>
        <dbReference type="ChEBI" id="CHEBI:29103"/>
    </ligand>
</feature>
<feature type="binding site" evidence="18">
    <location>
        <begin position="60"/>
        <end position="64"/>
    </location>
    <ligand>
        <name>(6S)-NADPHX</name>
        <dbReference type="ChEBI" id="CHEBI:64076"/>
    </ligand>
</feature>
<feature type="binding site" evidence="17">
    <location>
        <position position="456"/>
    </location>
    <ligand>
        <name>(6S)-NADPHX</name>
        <dbReference type="ChEBI" id="CHEBI:64076"/>
    </ligand>
</feature>
<dbReference type="eggNOG" id="COG0063">
    <property type="taxonomic scope" value="Bacteria"/>
</dbReference>
<dbReference type="Pfam" id="PF03853">
    <property type="entry name" value="YjeF_N"/>
    <property type="match status" value="1"/>
</dbReference>
<dbReference type="PROSITE" id="PS51383">
    <property type="entry name" value="YJEF_C_3"/>
    <property type="match status" value="1"/>
</dbReference>
<feature type="binding site" evidence="18">
    <location>
        <position position="131"/>
    </location>
    <ligand>
        <name>K(+)</name>
        <dbReference type="ChEBI" id="CHEBI:29103"/>
    </ligand>
</feature>
<evidence type="ECO:0000256" key="2">
    <source>
        <dbReference type="ARBA" id="ARBA00000909"/>
    </source>
</evidence>
<evidence type="ECO:0000256" key="1">
    <source>
        <dbReference type="ARBA" id="ARBA00000013"/>
    </source>
</evidence>
<reference evidence="22 23" key="1">
    <citation type="journal article" date="2010" name="Proc. Natl. Acad. Sci. U.S.A.">
        <title>A Nitrospira metagenome illuminates the physiology and evolution of globally important nitrite-oxidizing bacteria.</title>
        <authorList>
            <person name="Lucker S."/>
            <person name="Wagner M."/>
            <person name="Maixner F."/>
            <person name="Pelletier E."/>
            <person name="Koch H."/>
            <person name="Vacherie B."/>
            <person name="Rattei T."/>
            <person name="Sinninghe Damste J."/>
            <person name="Spieck E."/>
            <person name="Le Paslier D."/>
            <person name="Daims H."/>
        </authorList>
    </citation>
    <scope>NUCLEOTIDE SEQUENCE [LARGE SCALE GENOMIC DNA]</scope>
</reference>
<comment type="catalytic activity">
    <reaction evidence="2 18 19">
        <text>(6R)-NADPHX = (6S)-NADPHX</text>
        <dbReference type="Rhea" id="RHEA:32227"/>
        <dbReference type="ChEBI" id="CHEBI:64076"/>
        <dbReference type="ChEBI" id="CHEBI:64077"/>
        <dbReference type="EC" id="5.1.99.6"/>
    </reaction>
</comment>
<comment type="cofactor">
    <cofactor evidence="18 19">
        <name>K(+)</name>
        <dbReference type="ChEBI" id="CHEBI:29103"/>
    </cofactor>
    <text evidence="18 19">Binds 1 potassium ion per subunit.</text>
</comment>
<feature type="binding site" evidence="18">
    <location>
        <position position="164"/>
    </location>
    <ligand>
        <name>(6S)-NADPHX</name>
        <dbReference type="ChEBI" id="CHEBI:64076"/>
    </ligand>
</feature>
<feature type="binding site" evidence="17">
    <location>
        <position position="266"/>
    </location>
    <ligand>
        <name>(6S)-NADPHX</name>
        <dbReference type="ChEBI" id="CHEBI:64076"/>
    </ligand>
</feature>
<keyword evidence="11 18" id="KW-0413">Isomerase</keyword>
<evidence type="ECO:0000256" key="6">
    <source>
        <dbReference type="ARBA" id="ARBA00022741"/>
    </source>
</evidence>
<accession>D8P8F5</accession>
<dbReference type="NCBIfam" id="TIGR00197">
    <property type="entry name" value="yjeF_nterm"/>
    <property type="match status" value="1"/>
</dbReference>
<evidence type="ECO:0000256" key="19">
    <source>
        <dbReference type="PIRNR" id="PIRNR017184"/>
    </source>
</evidence>
<dbReference type="AlphaFoldDB" id="D8P8F5"/>
<dbReference type="Gene3D" id="3.40.50.10260">
    <property type="entry name" value="YjeF N-terminal domain"/>
    <property type="match status" value="1"/>
</dbReference>
<dbReference type="PROSITE" id="PS01050">
    <property type="entry name" value="YJEF_C_2"/>
    <property type="match status" value="1"/>
</dbReference>
<dbReference type="InterPro" id="IPR000631">
    <property type="entry name" value="CARKD"/>
</dbReference>
<dbReference type="GO" id="GO:0005524">
    <property type="term" value="F:ATP binding"/>
    <property type="evidence" value="ECO:0007669"/>
    <property type="project" value="UniProtKB-UniRule"/>
</dbReference>
<dbReference type="Gene3D" id="3.40.1190.20">
    <property type="match status" value="1"/>
</dbReference>
<evidence type="ECO:0000256" key="10">
    <source>
        <dbReference type="ARBA" id="ARBA00023027"/>
    </source>
</evidence>
<dbReference type="NCBIfam" id="TIGR00196">
    <property type="entry name" value="yjeF_cterm"/>
    <property type="match status" value="1"/>
</dbReference>
<comment type="function">
    <text evidence="18">Catalyzes the epimerization of the S- and R-forms of NAD(P)HX, a damaged form of NAD(P)H that is a result of enzymatic or heat-dependent hydration. This is a prerequisite for the S-specific NAD(P)H-hydrate dehydratase to allow the repair of both epimers of NAD(P)HX.</text>
</comment>
<keyword evidence="5 18" id="KW-0479">Metal-binding</keyword>
<evidence type="ECO:0000256" key="8">
    <source>
        <dbReference type="ARBA" id="ARBA00022857"/>
    </source>
</evidence>
<feature type="binding site" evidence="17">
    <location>
        <position position="455"/>
    </location>
    <ligand>
        <name>AMP</name>
        <dbReference type="ChEBI" id="CHEBI:456215"/>
    </ligand>
</feature>
<evidence type="ECO:0000256" key="16">
    <source>
        <dbReference type="ARBA" id="ARBA00049209"/>
    </source>
</evidence>
<keyword evidence="7 17" id="KW-0067">ATP-binding</keyword>
<evidence type="ECO:0000256" key="3">
    <source>
        <dbReference type="ARBA" id="ARBA00006001"/>
    </source>
</evidence>
<dbReference type="eggNOG" id="COG0062">
    <property type="taxonomic scope" value="Bacteria"/>
</dbReference>
<keyword evidence="6 17" id="KW-0547">Nucleotide-binding</keyword>
<dbReference type="InterPro" id="IPR029056">
    <property type="entry name" value="Ribokinase-like"/>
</dbReference>
<feature type="binding site" evidence="17">
    <location>
        <position position="337"/>
    </location>
    <ligand>
        <name>(6S)-NADPHX</name>
        <dbReference type="ChEBI" id="CHEBI:64076"/>
    </ligand>
</feature>
<keyword evidence="13" id="KW-0511">Multifunctional enzyme</keyword>
<evidence type="ECO:0000259" key="20">
    <source>
        <dbReference type="PROSITE" id="PS51383"/>
    </source>
</evidence>
<dbReference type="Proteomes" id="UP000001660">
    <property type="component" value="Chromosome"/>
</dbReference>
<feature type="domain" description="YjeF C-terminal" evidence="20">
    <location>
        <begin position="231"/>
        <end position="515"/>
    </location>
</feature>
<dbReference type="HAMAP" id="MF_01965">
    <property type="entry name" value="NADHX_dehydratase"/>
    <property type="match status" value="1"/>
</dbReference>
<dbReference type="InterPro" id="IPR036652">
    <property type="entry name" value="YjeF_N_dom_sf"/>
</dbReference>
<comment type="catalytic activity">
    <reaction evidence="1 18 19">
        <text>(6R)-NADHX = (6S)-NADHX</text>
        <dbReference type="Rhea" id="RHEA:32215"/>
        <dbReference type="ChEBI" id="CHEBI:64074"/>
        <dbReference type="ChEBI" id="CHEBI:64075"/>
        <dbReference type="EC" id="5.1.99.6"/>
    </reaction>
</comment>
<comment type="similarity">
    <text evidence="18">Belongs to the NnrE/AIBP family.</text>
</comment>
<evidence type="ECO:0000256" key="5">
    <source>
        <dbReference type="ARBA" id="ARBA00022723"/>
    </source>
</evidence>
<organism evidence="22 23">
    <name type="scientific">Nitrospira defluvii</name>
    <dbReference type="NCBI Taxonomy" id="330214"/>
    <lineage>
        <taxon>Bacteria</taxon>
        <taxon>Pseudomonadati</taxon>
        <taxon>Nitrospirota</taxon>
        <taxon>Nitrospiria</taxon>
        <taxon>Nitrospirales</taxon>
        <taxon>Nitrospiraceae</taxon>
        <taxon>Nitrospira</taxon>
    </lineage>
</organism>
<evidence type="ECO:0000256" key="15">
    <source>
        <dbReference type="ARBA" id="ARBA00048238"/>
    </source>
</evidence>
<dbReference type="SUPFAM" id="SSF64153">
    <property type="entry name" value="YjeF N-terminal domain-like"/>
    <property type="match status" value="1"/>
</dbReference>
<sequence length="516" mass="53304">MIPIVTAEQMRALDQRTITEALVPSLTLMERAGAGIVTHIEARYPPLAGKSVIILCGKGNNGGDGFVVGRLLRRKQARIHVLLLASPDDLSRDAKTMYQRFLRSAGKSAVTSPTDAEAIQQRLATGDILVDAILGTGTSTPVTGLYRDAIEAITASGRPTVAVDLPSGLHADTGAVLGAAVRADLTVTLGLPKAGLYSGSGIDCAGTVRLVDIGIPASFVESVGSRLMLLTDRAVRAALPPRRPSAHKGTYGHLGVIAGSVGKTGAAAMAALSALRIGTGLVTAATPASANDILEAKLLEVMTLPMPETKARTFARSGLERLLAFAGARDAVAIGPGLTTHPETVELVQEFVKRIDKPCVLDADALNALAGKSSLLTECKRPPIITPHPGEMARLETEATTQSVNEDRLGTATRFARERGVFVILKGARTVIARPDGLAAICPTGNPGMATAGTGDVLTGMVGGLLAQGLAPWDAACAATYFHGLAGDLAAQHLGQAGMIASDLIQHIPHALAQTT</sequence>
<evidence type="ECO:0000256" key="17">
    <source>
        <dbReference type="HAMAP-Rule" id="MF_01965"/>
    </source>
</evidence>
<evidence type="ECO:0000313" key="22">
    <source>
        <dbReference type="EMBL" id="CBK43787.1"/>
    </source>
</evidence>
<comment type="catalytic activity">
    <reaction evidence="16 17 19">
        <text>(6S)-NADPHX + ADP = AMP + phosphate + NADPH + H(+)</text>
        <dbReference type="Rhea" id="RHEA:32235"/>
        <dbReference type="ChEBI" id="CHEBI:15378"/>
        <dbReference type="ChEBI" id="CHEBI:43474"/>
        <dbReference type="ChEBI" id="CHEBI:57783"/>
        <dbReference type="ChEBI" id="CHEBI:64076"/>
        <dbReference type="ChEBI" id="CHEBI:456215"/>
        <dbReference type="ChEBI" id="CHEBI:456216"/>
        <dbReference type="EC" id="4.2.1.136"/>
    </reaction>
</comment>
<keyword evidence="12 17" id="KW-0456">Lyase</keyword>
<comment type="similarity">
    <text evidence="17">Belongs to the NnrD/CARKD family.</text>
</comment>
<dbReference type="KEGG" id="nde:NIDE4119"/>
<name>D8P8F5_9BACT</name>
<dbReference type="EC" id="5.1.99.6" evidence="19"/>
<dbReference type="CDD" id="cd01171">
    <property type="entry name" value="YXKO-related"/>
    <property type="match status" value="1"/>
</dbReference>
<feature type="binding site" evidence="18">
    <location>
        <begin position="135"/>
        <end position="141"/>
    </location>
    <ligand>
        <name>(6S)-NADPHX</name>
        <dbReference type="ChEBI" id="CHEBI:64076"/>
    </ligand>
</feature>
<dbReference type="STRING" id="330214.NIDE4119"/>
<dbReference type="PROSITE" id="PS51385">
    <property type="entry name" value="YJEF_N"/>
    <property type="match status" value="1"/>
</dbReference>
<evidence type="ECO:0000313" key="23">
    <source>
        <dbReference type="Proteomes" id="UP000001660"/>
    </source>
</evidence>
<evidence type="ECO:0000256" key="11">
    <source>
        <dbReference type="ARBA" id="ARBA00023235"/>
    </source>
</evidence>
<dbReference type="Pfam" id="PF01256">
    <property type="entry name" value="Carb_kinase"/>
    <property type="match status" value="1"/>
</dbReference>
<dbReference type="PANTHER" id="PTHR12592:SF0">
    <property type="entry name" value="ATP-DEPENDENT (S)-NAD(P)H-HYDRATE DEHYDRATASE"/>
    <property type="match status" value="1"/>
</dbReference>
<evidence type="ECO:0000256" key="14">
    <source>
        <dbReference type="ARBA" id="ARBA00025153"/>
    </source>
</evidence>
<feature type="binding site" evidence="18">
    <location>
        <position position="61"/>
    </location>
    <ligand>
        <name>K(+)</name>
        <dbReference type="ChEBI" id="CHEBI:29103"/>
    </ligand>
</feature>
<dbReference type="EC" id="4.2.1.136" evidence="19"/>
<keyword evidence="10 17" id="KW-0520">NAD</keyword>
<dbReference type="GO" id="GO:0110051">
    <property type="term" value="P:metabolite repair"/>
    <property type="evidence" value="ECO:0007669"/>
    <property type="project" value="TreeGrafter"/>
</dbReference>
<gene>
    <name evidence="22" type="primary">yjeF</name>
    <name evidence="17" type="synonym">nnrD</name>
    <name evidence="18" type="synonym">nnrE</name>
    <name evidence="22" type="ORF">NIDE4119</name>
</gene>
<dbReference type="HAMAP" id="MF_01966">
    <property type="entry name" value="NADHX_epimerase"/>
    <property type="match status" value="1"/>
</dbReference>
<protein>
    <recommendedName>
        <fullName evidence="19">Bifunctional NAD(P)H-hydrate repair enzyme</fullName>
    </recommendedName>
    <alternativeName>
        <fullName evidence="19">Nicotinamide nucleotide repair protein</fullName>
    </alternativeName>
    <domain>
        <recommendedName>
            <fullName evidence="19">ADP-dependent (S)-NAD(P)H-hydrate dehydratase</fullName>
            <ecNumber evidence="19">4.2.1.136</ecNumber>
        </recommendedName>
        <alternativeName>
            <fullName evidence="19">ADP-dependent NAD(P)HX dehydratase</fullName>
        </alternativeName>
    </domain>
    <domain>
        <recommendedName>
            <fullName evidence="19">NAD(P)H-hydrate epimerase</fullName>
            <ecNumber evidence="19">5.1.99.6</ecNumber>
        </recommendedName>
    </domain>
</protein>
<keyword evidence="9 18" id="KW-0630">Potassium</keyword>
<proteinExistence type="inferred from homology"/>
<dbReference type="GO" id="GO:0046872">
    <property type="term" value="F:metal ion binding"/>
    <property type="evidence" value="ECO:0007669"/>
    <property type="project" value="UniProtKB-UniRule"/>
</dbReference>
<feature type="domain" description="YjeF N-terminal" evidence="21">
    <location>
        <begin position="10"/>
        <end position="221"/>
    </location>
</feature>